<organism evidence="6 7">
    <name type="scientific">Crotalaria pallida</name>
    <name type="common">Smooth rattlebox</name>
    <name type="synonym">Crotalaria striata</name>
    <dbReference type="NCBI Taxonomy" id="3830"/>
    <lineage>
        <taxon>Eukaryota</taxon>
        <taxon>Viridiplantae</taxon>
        <taxon>Streptophyta</taxon>
        <taxon>Embryophyta</taxon>
        <taxon>Tracheophyta</taxon>
        <taxon>Spermatophyta</taxon>
        <taxon>Magnoliopsida</taxon>
        <taxon>eudicotyledons</taxon>
        <taxon>Gunneridae</taxon>
        <taxon>Pentapetalae</taxon>
        <taxon>rosids</taxon>
        <taxon>fabids</taxon>
        <taxon>Fabales</taxon>
        <taxon>Fabaceae</taxon>
        <taxon>Papilionoideae</taxon>
        <taxon>50 kb inversion clade</taxon>
        <taxon>genistoids sensu lato</taxon>
        <taxon>core genistoids</taxon>
        <taxon>Crotalarieae</taxon>
        <taxon>Crotalaria</taxon>
    </lineage>
</organism>
<dbReference type="PANTHER" id="PTHR48060:SF21">
    <property type="entry name" value="L DOMAIN-LIKE PROTEIN"/>
    <property type="match status" value="1"/>
</dbReference>
<evidence type="ECO:0000256" key="4">
    <source>
        <dbReference type="SAM" id="SignalP"/>
    </source>
</evidence>
<feature type="domain" description="Disease resistance R13L4/SHOC-2-like LRR" evidence="5">
    <location>
        <begin position="81"/>
        <end position="165"/>
    </location>
</feature>
<dbReference type="Pfam" id="PF23598">
    <property type="entry name" value="LRR_14"/>
    <property type="match status" value="1"/>
</dbReference>
<evidence type="ECO:0000313" key="6">
    <source>
        <dbReference type="EMBL" id="KAK7273423.1"/>
    </source>
</evidence>
<dbReference type="AlphaFoldDB" id="A0AAN9FK55"/>
<dbReference type="InterPro" id="IPR053211">
    <property type="entry name" value="DNA_repair-toleration"/>
</dbReference>
<dbReference type="Proteomes" id="UP001372338">
    <property type="component" value="Unassembled WGS sequence"/>
</dbReference>
<dbReference type="InterPro" id="IPR032675">
    <property type="entry name" value="LRR_dom_sf"/>
</dbReference>
<dbReference type="InterPro" id="IPR055414">
    <property type="entry name" value="LRR_R13L4/SHOC2-like"/>
</dbReference>
<dbReference type="SUPFAM" id="SSF52058">
    <property type="entry name" value="L domain-like"/>
    <property type="match status" value="1"/>
</dbReference>
<evidence type="ECO:0000256" key="2">
    <source>
        <dbReference type="ARBA" id="ARBA00022729"/>
    </source>
</evidence>
<feature type="chain" id="PRO_5042831159" description="Disease resistance R13L4/SHOC-2-like LRR domain-containing protein" evidence="4">
    <location>
        <begin position="23"/>
        <end position="175"/>
    </location>
</feature>
<sequence length="175" mass="19255">MGLGVFGSVLVLTLLFKHLASQQPNTDEFFVSEFLNKMGFHNFTASSVCSWQRVSCDGNKEHIFELNFSGMGLSGPIPDTTIGKLSKLQSLDLSFNKITALPSDFWSLSSLKILNLSSNKISDSLNNIGNFGSLETFDLSSNDYADNIPEAISSLVNLRVLKLDHNMFAQNIPID</sequence>
<keyword evidence="3" id="KW-0677">Repeat</keyword>
<dbReference type="PANTHER" id="PTHR48060">
    <property type="entry name" value="DNA DAMAGE-REPAIR/TOLERATION PROTEIN DRT100"/>
    <property type="match status" value="1"/>
</dbReference>
<dbReference type="InterPro" id="IPR003591">
    <property type="entry name" value="Leu-rich_rpt_typical-subtyp"/>
</dbReference>
<comment type="caution">
    <text evidence="6">The sequence shown here is derived from an EMBL/GenBank/DDBJ whole genome shotgun (WGS) entry which is preliminary data.</text>
</comment>
<dbReference type="InterPro" id="IPR001611">
    <property type="entry name" value="Leu-rich_rpt"/>
</dbReference>
<reference evidence="6 7" key="1">
    <citation type="submission" date="2024-01" db="EMBL/GenBank/DDBJ databases">
        <title>The genomes of 5 underutilized Papilionoideae crops provide insights into root nodulation and disease resistanc.</title>
        <authorList>
            <person name="Yuan L."/>
        </authorList>
    </citation>
    <scope>NUCLEOTIDE SEQUENCE [LARGE SCALE GENOMIC DNA]</scope>
    <source>
        <strain evidence="6">ZHUSHIDOU_FW_LH</strain>
        <tissue evidence="6">Leaf</tissue>
    </source>
</reference>
<name>A0AAN9FK55_CROPI</name>
<proteinExistence type="predicted"/>
<feature type="signal peptide" evidence="4">
    <location>
        <begin position="1"/>
        <end position="22"/>
    </location>
</feature>
<keyword evidence="7" id="KW-1185">Reference proteome</keyword>
<dbReference type="PRINTS" id="PR00019">
    <property type="entry name" value="LEURICHRPT"/>
</dbReference>
<accession>A0AAN9FK55</accession>
<evidence type="ECO:0000313" key="7">
    <source>
        <dbReference type="Proteomes" id="UP001372338"/>
    </source>
</evidence>
<dbReference type="SMART" id="SM00369">
    <property type="entry name" value="LRR_TYP"/>
    <property type="match status" value="2"/>
</dbReference>
<keyword evidence="1" id="KW-0433">Leucine-rich repeat</keyword>
<dbReference type="Gene3D" id="3.80.10.10">
    <property type="entry name" value="Ribonuclease Inhibitor"/>
    <property type="match status" value="1"/>
</dbReference>
<evidence type="ECO:0000256" key="3">
    <source>
        <dbReference type="ARBA" id="ARBA00022737"/>
    </source>
</evidence>
<keyword evidence="2 4" id="KW-0732">Signal</keyword>
<evidence type="ECO:0000259" key="5">
    <source>
        <dbReference type="Pfam" id="PF23598"/>
    </source>
</evidence>
<gene>
    <name evidence="6" type="ORF">RIF29_14472</name>
</gene>
<dbReference type="PROSITE" id="PS51450">
    <property type="entry name" value="LRR"/>
    <property type="match status" value="2"/>
</dbReference>
<protein>
    <recommendedName>
        <fullName evidence="5">Disease resistance R13L4/SHOC-2-like LRR domain-containing protein</fullName>
    </recommendedName>
</protein>
<dbReference type="EMBL" id="JAYWIO010000003">
    <property type="protein sequence ID" value="KAK7273423.1"/>
    <property type="molecule type" value="Genomic_DNA"/>
</dbReference>
<evidence type="ECO:0000256" key="1">
    <source>
        <dbReference type="ARBA" id="ARBA00022614"/>
    </source>
</evidence>